<reference evidence="1 2" key="1">
    <citation type="submission" date="2006-10" db="EMBL/GenBank/DDBJ databases">
        <authorList>
            <person name="Fleischmann R.D."/>
            <person name="Dodson R.J."/>
            <person name="Haft D.H."/>
            <person name="Merkel J.S."/>
            <person name="Nelson W.C."/>
            <person name="Fraser C.M."/>
        </authorList>
    </citation>
    <scope>NUCLEOTIDE SEQUENCE [LARGE SCALE GENOMIC DNA]</scope>
    <source>
        <strain evidence="1 2">104</strain>
    </source>
</reference>
<dbReference type="Proteomes" id="UP000001574">
    <property type="component" value="Chromosome"/>
</dbReference>
<protein>
    <submittedName>
        <fullName evidence="1">Uncharacterized protein</fullName>
    </submittedName>
</protein>
<dbReference type="HOGENOM" id="CLU_2718026_0_0_11"/>
<evidence type="ECO:0000313" key="2">
    <source>
        <dbReference type="Proteomes" id="UP000001574"/>
    </source>
</evidence>
<dbReference type="RefSeq" id="WP_011725532.1">
    <property type="nucleotide sequence ID" value="NC_008595.1"/>
</dbReference>
<dbReference type="KEGG" id="mav:MAV_3546"/>
<dbReference type="AlphaFoldDB" id="A0A0H2ZZF5"/>
<gene>
    <name evidence="1" type="ordered locus">MAV_3546</name>
</gene>
<name>A0A0H2ZZF5_MYCA1</name>
<organism evidence="1 2">
    <name type="scientific">Mycobacterium avium (strain 104)</name>
    <dbReference type="NCBI Taxonomy" id="243243"/>
    <lineage>
        <taxon>Bacteria</taxon>
        <taxon>Bacillati</taxon>
        <taxon>Actinomycetota</taxon>
        <taxon>Actinomycetes</taxon>
        <taxon>Mycobacteriales</taxon>
        <taxon>Mycobacteriaceae</taxon>
        <taxon>Mycobacterium</taxon>
        <taxon>Mycobacterium avium complex (MAC)</taxon>
    </lineage>
</organism>
<sequence length="72" mass="7981">MSWTRYETRALADTSLRGDALHAALEDYIRVQNPQLTDVRLERATATGASGGPPGSRWYQVTYLAEDPERGA</sequence>
<accession>A0A0H2ZZF5</accession>
<proteinExistence type="predicted"/>
<evidence type="ECO:0000313" key="1">
    <source>
        <dbReference type="EMBL" id="ABK67714.1"/>
    </source>
</evidence>
<dbReference type="EMBL" id="CP000479">
    <property type="protein sequence ID" value="ABK67714.1"/>
    <property type="molecule type" value="Genomic_DNA"/>
</dbReference>